<evidence type="ECO:0000256" key="8">
    <source>
        <dbReference type="SAM" id="Phobius"/>
    </source>
</evidence>
<proteinExistence type="inferred from homology"/>
<dbReference type="PANTHER" id="PTHR11567">
    <property type="entry name" value="ACID PHOSPHATASE-RELATED"/>
    <property type="match status" value="1"/>
</dbReference>
<dbReference type="RefSeq" id="XP_052746436.1">
    <property type="nucleotide sequence ID" value="XM_052890476.1"/>
</dbReference>
<organism evidence="10 11">
    <name type="scientific">Bicyclus anynana</name>
    <name type="common">Squinting bush brown butterfly</name>
    <dbReference type="NCBI Taxonomy" id="110368"/>
    <lineage>
        <taxon>Eukaryota</taxon>
        <taxon>Metazoa</taxon>
        <taxon>Ecdysozoa</taxon>
        <taxon>Arthropoda</taxon>
        <taxon>Hexapoda</taxon>
        <taxon>Insecta</taxon>
        <taxon>Pterygota</taxon>
        <taxon>Neoptera</taxon>
        <taxon>Endopterygota</taxon>
        <taxon>Lepidoptera</taxon>
        <taxon>Glossata</taxon>
        <taxon>Ditrysia</taxon>
        <taxon>Papilionoidea</taxon>
        <taxon>Nymphalidae</taxon>
        <taxon>Satyrinae</taxon>
        <taxon>Satyrini</taxon>
        <taxon>Mycalesina</taxon>
        <taxon>Bicyclus</taxon>
    </lineage>
</organism>
<feature type="transmembrane region" description="Helical" evidence="8">
    <location>
        <begin position="360"/>
        <end position="379"/>
    </location>
</feature>
<dbReference type="PANTHER" id="PTHR11567:SF211">
    <property type="entry name" value="PROSTATIC ACID PHOSPHATASE"/>
    <property type="match status" value="1"/>
</dbReference>
<evidence type="ECO:0000256" key="6">
    <source>
        <dbReference type="ARBA" id="ARBA00023157"/>
    </source>
</evidence>
<dbReference type="InterPro" id="IPR050645">
    <property type="entry name" value="Histidine_acid_phosphatase"/>
</dbReference>
<keyword evidence="7" id="KW-0325">Glycoprotein</keyword>
<gene>
    <name evidence="11" type="primary">LOC112048365</name>
</gene>
<name>A0ABM3M4M3_BICAN</name>
<evidence type="ECO:0000313" key="11">
    <source>
        <dbReference type="RefSeq" id="XP_052746436.1"/>
    </source>
</evidence>
<comment type="similarity">
    <text evidence="2">Belongs to the histidine acid phosphatase family.</text>
</comment>
<keyword evidence="10" id="KW-1185">Reference proteome</keyword>
<accession>A0ABM3M4M3</accession>
<dbReference type="Proteomes" id="UP001652582">
    <property type="component" value="Chromosome Z"/>
</dbReference>
<sequence length="441" mass="51396">MDIFLVLLLLMPPAYGEKTIKYAAVIYRHGDRTTVDSYPNDPWKDESLWPEPFGQLTNTGKRQHYKFGKWLRVKYPTLISEKYDAKEVYIRSTDVDRTLMSAQANAAGMYPPSGDAVWNPNLLWQPIPVHTLPEKWDQILAMKRKCVPYDQEKQRYMNSVTYKEKLEKYQSLMEYTTVNSGKKIKNFEDINDIYNILYVETLYNFSLPKWTTAVYPEKLREPACYSFKVATATPLMSRLMVGPLLQEIVGKMKMIIKGLQPLKLAIYSGHDFTIGNILNSIGVYDGNCPVYTATIIFELLEDVDTNEYFIRMLYRNSIELIEPVVIYIPRCGKLCKYQRFIELYENLLTVDWDHECEKQILPTLGIASVVGIVIFVVIVKKLYSRRMHERIRYICAVLCNPRLICAQVLAFLYLLYFIPVFFMLNFSILCALFSIIRDIFS</sequence>
<evidence type="ECO:0000256" key="7">
    <source>
        <dbReference type="ARBA" id="ARBA00023180"/>
    </source>
</evidence>
<feature type="chain" id="PRO_5046764517" description="acid phosphatase" evidence="9">
    <location>
        <begin position="17"/>
        <end position="441"/>
    </location>
</feature>
<dbReference type="SUPFAM" id="SSF53254">
    <property type="entry name" value="Phosphoglycerate mutase-like"/>
    <property type="match status" value="1"/>
</dbReference>
<comment type="catalytic activity">
    <reaction evidence="1">
        <text>a phosphate monoester + H2O = an alcohol + phosphate</text>
        <dbReference type="Rhea" id="RHEA:15017"/>
        <dbReference type="ChEBI" id="CHEBI:15377"/>
        <dbReference type="ChEBI" id="CHEBI:30879"/>
        <dbReference type="ChEBI" id="CHEBI:43474"/>
        <dbReference type="ChEBI" id="CHEBI:67140"/>
        <dbReference type="EC" id="3.1.3.2"/>
    </reaction>
</comment>
<feature type="transmembrane region" description="Helical" evidence="8">
    <location>
        <begin position="416"/>
        <end position="436"/>
    </location>
</feature>
<dbReference type="Gene3D" id="3.40.50.1240">
    <property type="entry name" value="Phosphoglycerate mutase-like"/>
    <property type="match status" value="1"/>
</dbReference>
<reference evidence="11" key="1">
    <citation type="submission" date="2025-08" db="UniProtKB">
        <authorList>
            <consortium name="RefSeq"/>
        </authorList>
    </citation>
    <scope>IDENTIFICATION</scope>
</reference>
<evidence type="ECO:0000256" key="4">
    <source>
        <dbReference type="ARBA" id="ARBA00022729"/>
    </source>
</evidence>
<keyword evidence="4 9" id="KW-0732">Signal</keyword>
<feature type="signal peptide" evidence="9">
    <location>
        <begin position="1"/>
        <end position="16"/>
    </location>
</feature>
<evidence type="ECO:0000256" key="5">
    <source>
        <dbReference type="ARBA" id="ARBA00022801"/>
    </source>
</evidence>
<evidence type="ECO:0000256" key="3">
    <source>
        <dbReference type="ARBA" id="ARBA00012646"/>
    </source>
</evidence>
<keyword evidence="6" id="KW-1015">Disulfide bond</keyword>
<protein>
    <recommendedName>
        <fullName evidence="3">acid phosphatase</fullName>
        <ecNumber evidence="3">3.1.3.2</ecNumber>
    </recommendedName>
</protein>
<dbReference type="GeneID" id="112048365"/>
<keyword evidence="5" id="KW-0378">Hydrolase</keyword>
<keyword evidence="8" id="KW-0472">Membrane</keyword>
<dbReference type="InterPro" id="IPR000560">
    <property type="entry name" value="His_Pase_clade-2"/>
</dbReference>
<evidence type="ECO:0000256" key="9">
    <source>
        <dbReference type="SAM" id="SignalP"/>
    </source>
</evidence>
<dbReference type="CDD" id="cd07061">
    <property type="entry name" value="HP_HAP_like"/>
    <property type="match status" value="1"/>
</dbReference>
<dbReference type="InterPro" id="IPR029033">
    <property type="entry name" value="His_PPase_superfam"/>
</dbReference>
<keyword evidence="8" id="KW-0812">Transmembrane</keyword>
<dbReference type="EC" id="3.1.3.2" evidence="3"/>
<dbReference type="Pfam" id="PF00328">
    <property type="entry name" value="His_Phos_2"/>
    <property type="match status" value="1"/>
</dbReference>
<feature type="transmembrane region" description="Helical" evidence="8">
    <location>
        <begin position="391"/>
        <end position="410"/>
    </location>
</feature>
<evidence type="ECO:0000256" key="2">
    <source>
        <dbReference type="ARBA" id="ARBA00005375"/>
    </source>
</evidence>
<evidence type="ECO:0000313" key="10">
    <source>
        <dbReference type="Proteomes" id="UP001652582"/>
    </source>
</evidence>
<keyword evidence="8" id="KW-1133">Transmembrane helix</keyword>
<evidence type="ECO:0000256" key="1">
    <source>
        <dbReference type="ARBA" id="ARBA00000032"/>
    </source>
</evidence>